<dbReference type="Pfam" id="PF00149">
    <property type="entry name" value="Metallophos"/>
    <property type="match status" value="1"/>
</dbReference>
<comment type="function">
    <text evidence="7">SbcCD cleaves DNA hairpin structures. These structures can inhibit DNA replication and are intermediates in certain DNA recombination reactions. The complex acts as a 3'-&gt;5' double strand exonuclease that can open hairpins. It also has a 5' single-strand endonuclease activity.</text>
</comment>
<dbReference type="AlphaFoldDB" id="A0A9D2Q4M9"/>
<evidence type="ECO:0000313" key="10">
    <source>
        <dbReference type="EMBL" id="HJC72802.1"/>
    </source>
</evidence>
<evidence type="ECO:0000313" key="11">
    <source>
        <dbReference type="Proteomes" id="UP000823918"/>
    </source>
</evidence>
<gene>
    <name evidence="7" type="primary">sbcD</name>
    <name evidence="10" type="ORF">H9698_08445</name>
</gene>
<reference evidence="10" key="2">
    <citation type="submission" date="2021-04" db="EMBL/GenBank/DDBJ databases">
        <authorList>
            <person name="Gilroy R."/>
        </authorList>
    </citation>
    <scope>NUCLEOTIDE SEQUENCE</scope>
    <source>
        <strain evidence="10">5933</strain>
    </source>
</reference>
<keyword evidence="5 7" id="KW-0378">Hydrolase</keyword>
<feature type="domain" description="Calcineurin-like phosphoesterase" evidence="8">
    <location>
        <begin position="1"/>
        <end position="213"/>
    </location>
</feature>
<dbReference type="GO" id="GO:0006310">
    <property type="term" value="P:DNA recombination"/>
    <property type="evidence" value="ECO:0007669"/>
    <property type="project" value="UniProtKB-KW"/>
</dbReference>
<keyword evidence="7" id="KW-0235">DNA replication</keyword>
<comment type="similarity">
    <text evidence="1 7">Belongs to the SbcD family.</text>
</comment>
<comment type="caution">
    <text evidence="10">The sequence shown here is derived from an EMBL/GenBank/DDBJ whole genome shotgun (WGS) entry which is preliminary data.</text>
</comment>
<keyword evidence="7" id="KW-0233">DNA recombination</keyword>
<evidence type="ECO:0000259" key="9">
    <source>
        <dbReference type="Pfam" id="PF12320"/>
    </source>
</evidence>
<evidence type="ECO:0000256" key="4">
    <source>
        <dbReference type="ARBA" id="ARBA00022722"/>
    </source>
</evidence>
<feature type="domain" description="Nuclease SbcCD subunit D C-terminal" evidence="9">
    <location>
        <begin position="263"/>
        <end position="351"/>
    </location>
</feature>
<keyword evidence="4 7" id="KW-0540">Nuclease</keyword>
<keyword evidence="7" id="KW-0255">Endonuclease</keyword>
<evidence type="ECO:0000256" key="6">
    <source>
        <dbReference type="ARBA" id="ARBA00022839"/>
    </source>
</evidence>
<comment type="subunit">
    <text evidence="2 7">Heterodimer of SbcC and SbcD.</text>
</comment>
<reference evidence="10" key="1">
    <citation type="journal article" date="2021" name="PeerJ">
        <title>Extensive microbial diversity within the chicken gut microbiome revealed by metagenomics and culture.</title>
        <authorList>
            <person name="Gilroy R."/>
            <person name="Ravi A."/>
            <person name="Getino M."/>
            <person name="Pursley I."/>
            <person name="Horton D.L."/>
            <person name="Alikhan N.F."/>
            <person name="Baker D."/>
            <person name="Gharbi K."/>
            <person name="Hall N."/>
            <person name="Watson M."/>
            <person name="Adriaenssens E.M."/>
            <person name="Foster-Nyarko E."/>
            <person name="Jarju S."/>
            <person name="Secka A."/>
            <person name="Antonio M."/>
            <person name="Oren A."/>
            <person name="Chaudhuri R.R."/>
            <person name="La Ragione R."/>
            <person name="Hildebrand F."/>
            <person name="Pallen M.J."/>
        </authorList>
    </citation>
    <scope>NUCLEOTIDE SEQUENCE</scope>
    <source>
        <strain evidence="10">5933</strain>
    </source>
</reference>
<dbReference type="Proteomes" id="UP000823918">
    <property type="component" value="Unassembled WGS sequence"/>
</dbReference>
<dbReference type="GO" id="GO:0004519">
    <property type="term" value="F:endonuclease activity"/>
    <property type="evidence" value="ECO:0007669"/>
    <property type="project" value="UniProtKB-KW"/>
</dbReference>
<dbReference type="PANTHER" id="PTHR30337:SF0">
    <property type="entry name" value="NUCLEASE SBCCD SUBUNIT D"/>
    <property type="match status" value="1"/>
</dbReference>
<dbReference type="GO" id="GO:0006260">
    <property type="term" value="P:DNA replication"/>
    <property type="evidence" value="ECO:0007669"/>
    <property type="project" value="UniProtKB-KW"/>
</dbReference>
<evidence type="ECO:0000256" key="7">
    <source>
        <dbReference type="RuleBase" id="RU363069"/>
    </source>
</evidence>
<dbReference type="NCBIfam" id="TIGR00619">
    <property type="entry name" value="sbcd"/>
    <property type="match status" value="1"/>
</dbReference>
<proteinExistence type="inferred from homology"/>
<keyword evidence="6 7" id="KW-0269">Exonuclease</keyword>
<evidence type="ECO:0000259" key="8">
    <source>
        <dbReference type="Pfam" id="PF00149"/>
    </source>
</evidence>
<dbReference type="Pfam" id="PF12320">
    <property type="entry name" value="SbcD_C"/>
    <property type="match status" value="1"/>
</dbReference>
<dbReference type="GO" id="GO:0008408">
    <property type="term" value="F:3'-5' exonuclease activity"/>
    <property type="evidence" value="ECO:0007669"/>
    <property type="project" value="InterPro"/>
</dbReference>
<organism evidence="10 11">
    <name type="scientific">Candidatus Ruthenibacterium merdavium</name>
    <dbReference type="NCBI Taxonomy" id="2838752"/>
    <lineage>
        <taxon>Bacteria</taxon>
        <taxon>Bacillati</taxon>
        <taxon>Bacillota</taxon>
        <taxon>Clostridia</taxon>
        <taxon>Eubacteriales</taxon>
        <taxon>Oscillospiraceae</taxon>
        <taxon>Ruthenibacterium</taxon>
    </lineage>
</organism>
<accession>A0A9D2Q4M9</accession>
<dbReference type="SUPFAM" id="SSF56300">
    <property type="entry name" value="Metallo-dependent phosphatases"/>
    <property type="match status" value="1"/>
</dbReference>
<dbReference type="Gene3D" id="3.60.21.10">
    <property type="match status" value="1"/>
</dbReference>
<protein>
    <recommendedName>
        <fullName evidence="3 7">Nuclease SbcCD subunit D</fullName>
    </recommendedName>
</protein>
<dbReference type="InterPro" id="IPR004593">
    <property type="entry name" value="SbcD"/>
</dbReference>
<evidence type="ECO:0000256" key="5">
    <source>
        <dbReference type="ARBA" id="ARBA00022801"/>
    </source>
</evidence>
<dbReference type="InterPro" id="IPR026843">
    <property type="entry name" value="SbcD_C"/>
</dbReference>
<dbReference type="InterPro" id="IPR041796">
    <property type="entry name" value="Mre11_N"/>
</dbReference>
<evidence type="ECO:0000256" key="1">
    <source>
        <dbReference type="ARBA" id="ARBA00010555"/>
    </source>
</evidence>
<dbReference type="EMBL" id="DWWA01000042">
    <property type="protein sequence ID" value="HJC72802.1"/>
    <property type="molecule type" value="Genomic_DNA"/>
</dbReference>
<dbReference type="CDD" id="cd00840">
    <property type="entry name" value="MPP_Mre11_N"/>
    <property type="match status" value="1"/>
</dbReference>
<name>A0A9D2Q4M9_9FIRM</name>
<dbReference type="PANTHER" id="PTHR30337">
    <property type="entry name" value="COMPONENT OF ATP-DEPENDENT DSDNA EXONUCLEASE"/>
    <property type="match status" value="1"/>
</dbReference>
<dbReference type="InterPro" id="IPR050535">
    <property type="entry name" value="DNA_Repair-Maintenance_Comp"/>
</dbReference>
<dbReference type="InterPro" id="IPR004843">
    <property type="entry name" value="Calcineurin-like_PHP"/>
</dbReference>
<evidence type="ECO:0000256" key="2">
    <source>
        <dbReference type="ARBA" id="ARBA00011322"/>
    </source>
</evidence>
<dbReference type="InterPro" id="IPR029052">
    <property type="entry name" value="Metallo-depent_PP-like"/>
</dbReference>
<sequence length="377" mass="42214">MKLMHLSDLHLGKRVNEFSMLEDQRYILNEIVQIVINEAVETVLISGDVYDKSVPPGQAVTLFDDFLTRLQELQCTVFFVAGNHDAPERLAFAGRLLEHSRVYLSPVFDGTMTCRTLCDAHGEVDVWLLPFVKPAAVRPFYPDDAIESYQEAVAAVLKRNPPHEGRRSILLAHQFVTGAKTGGSEELSIGGAENIDGALFDAYDYVALGHIHSAQRVGRETVRYCGSPLKYSLSEARGAKSVTVVTLGEKGSIDIKLCPLTPLHDLRAIRGTYDEVTARPFYEGTATDDYLHITLTDETEVLDAVGKLRSIYPNIMRVDYDNARTRAGAAMPEVSVQEEAAPLDLFCRFFEWQNEKPLTERQRALLKDEIEAIWEEH</sequence>
<evidence type="ECO:0000256" key="3">
    <source>
        <dbReference type="ARBA" id="ARBA00013365"/>
    </source>
</evidence>